<evidence type="ECO:0008006" key="3">
    <source>
        <dbReference type="Google" id="ProtNLM"/>
    </source>
</evidence>
<protein>
    <recommendedName>
        <fullName evidence="3">Alkylated DNA repair protein AlkB homologue 8 N-terminal domain-containing protein</fullName>
    </recommendedName>
</protein>
<accession>A0AA47MB38</accession>
<name>A0AA47MB38_MERPO</name>
<keyword evidence="2" id="KW-1185">Reference proteome</keyword>
<proteinExistence type="predicted"/>
<reference evidence="1" key="1">
    <citation type="journal article" date="2023" name="Front. Mar. Sci.">
        <title>A new Merluccius polli reference genome to investigate the effects of global change in West African waters.</title>
        <authorList>
            <person name="Mateo J.L."/>
            <person name="Blanco-Fernandez C."/>
            <person name="Garcia-Vazquez E."/>
            <person name="Machado-Schiaffino G."/>
        </authorList>
    </citation>
    <scope>NUCLEOTIDE SEQUENCE</scope>
    <source>
        <strain evidence="1">C29</strain>
        <tissue evidence="1">Fin</tissue>
    </source>
</reference>
<organism evidence="1 2">
    <name type="scientific">Merluccius polli</name>
    <name type="common">Benguela hake</name>
    <name type="synonym">Merluccius cadenati</name>
    <dbReference type="NCBI Taxonomy" id="89951"/>
    <lineage>
        <taxon>Eukaryota</taxon>
        <taxon>Metazoa</taxon>
        <taxon>Chordata</taxon>
        <taxon>Craniata</taxon>
        <taxon>Vertebrata</taxon>
        <taxon>Euteleostomi</taxon>
        <taxon>Actinopterygii</taxon>
        <taxon>Neopterygii</taxon>
        <taxon>Teleostei</taxon>
        <taxon>Neoteleostei</taxon>
        <taxon>Acanthomorphata</taxon>
        <taxon>Zeiogadaria</taxon>
        <taxon>Gadariae</taxon>
        <taxon>Gadiformes</taxon>
        <taxon>Gadoidei</taxon>
        <taxon>Merlucciidae</taxon>
        <taxon>Merluccius</taxon>
    </lineage>
</organism>
<gene>
    <name evidence="1" type="ORF">N1851_026922</name>
</gene>
<comment type="caution">
    <text evidence="1">The sequence shown here is derived from an EMBL/GenBank/DDBJ whole genome shotgun (WGS) entry which is preliminary data.</text>
</comment>
<dbReference type="Proteomes" id="UP001174136">
    <property type="component" value="Unassembled WGS sequence"/>
</dbReference>
<dbReference type="AlphaFoldDB" id="A0AA47MB38"/>
<dbReference type="EMBL" id="JAOPHQ010005122">
    <property type="protein sequence ID" value="KAK0136900.1"/>
    <property type="molecule type" value="Genomic_DNA"/>
</dbReference>
<evidence type="ECO:0000313" key="2">
    <source>
        <dbReference type="Proteomes" id="UP001174136"/>
    </source>
</evidence>
<evidence type="ECO:0000313" key="1">
    <source>
        <dbReference type="EMBL" id="KAK0136900.1"/>
    </source>
</evidence>
<sequence>MEVNNQPVEEVKHFKYSGAIIDQTLTFTENSVKRANQRLFLIRKLRSFGISQHILEMAYKSLVESILSFNITAWYSNLSVKNKNMLSEIVNIAEKVIGKSQKQLCSIWGKLPLPRPHRIGYMKPS</sequence>